<feature type="region of interest" description="Disordered" evidence="1">
    <location>
        <begin position="374"/>
        <end position="452"/>
    </location>
</feature>
<protein>
    <submittedName>
        <fullName evidence="3">AGAP011075-PA</fullName>
    </submittedName>
</protein>
<name>A0A1W5C9E2_ANOGA</name>
<evidence type="ECO:0000256" key="1">
    <source>
        <dbReference type="SAM" id="MobiDB-lite"/>
    </source>
</evidence>
<proteinExistence type="predicted"/>
<reference evidence="3" key="2">
    <citation type="submission" date="2002-03" db="EMBL/GenBank/DDBJ databases">
        <authorList>
            <consortium name="The Anopheles Genome Sequencing Consortium"/>
        </authorList>
    </citation>
    <scope>NUCLEOTIDE SEQUENCE</scope>
    <source>
        <strain evidence="3">PEST</strain>
    </source>
</reference>
<dbReference type="Pfam" id="PF16064">
    <property type="entry name" value="DUF4806"/>
    <property type="match status" value="1"/>
</dbReference>
<dbReference type="PaxDb" id="7165-AGAP011075-PA"/>
<dbReference type="VEuPathDB" id="VectorBase:AGAP029789"/>
<comment type="caution">
    <text evidence="3">The sequence shown here is derived from an EMBL/GenBank/DDBJ whole genome shotgun (WGS) entry which is preliminary data.</text>
</comment>
<reference evidence="3" key="3">
    <citation type="journal article" date="2004" name="Trends Parasitol.">
        <title>The Anopheles gambiae genome: an update.</title>
        <authorList>
            <person name="Mongin E."/>
            <person name="Louis C."/>
            <person name="Holt R.A."/>
            <person name="Birney E."/>
            <person name="Collins F.H."/>
        </authorList>
    </citation>
    <scope>NUCLEOTIDE SEQUENCE</scope>
    <source>
        <strain evidence="3">PEST</strain>
    </source>
</reference>
<feature type="compositionally biased region" description="Low complexity" evidence="1">
    <location>
        <begin position="97"/>
        <end position="110"/>
    </location>
</feature>
<feature type="region of interest" description="Disordered" evidence="1">
    <location>
        <begin position="87"/>
        <end position="120"/>
    </location>
</feature>
<dbReference type="VEuPathDB" id="VectorBase:AGAP028690"/>
<sequence length="452" mass="51132">ACRMAYAVLETTDVLGNKEILAAPEGWVRCTNGKQYLCWPNVRNINSLNALLQDAHSVPSLMWEKHECVIKRSNLATLALATKAIDDMQNPSPEKGASANATSSSPAANTQNEKSSPTPVWEKRNCKIICQEVPSLAAGEKTIEIIHNSSDAGTSDQSTGTNKNLIDTIAKATSTSSMKGGKCKTAIAQNSKTVAYDPPSVGSTLILKYMMISNQKEIRKIVSESMGKIHRTVNLLLHKKVDEDAEEGPRHLYERVDPEEFTFDPLTTVEQVEKFDEQLREDKYRKEIYGWVESNVGYESSSEHRMHTMLDLIFDRQLFAKFSWSGLNKKHPMQVFRNIVQLFEYIGSSSVQRIKREQVKQFLMKKLKQADSRKNKTFIRKSVPHQRRKFEEREWAQSRASKVKRRATETKPSSTPSGQMSGDEERAAARSVAEQPNVNEKQKDDEVQQHLK</sequence>
<reference evidence="3" key="1">
    <citation type="journal article" date="2002" name="Science">
        <title>The genome sequence of the malaria mosquito Anopheles gambiae.</title>
        <authorList>
            <person name="Holt R.A."/>
            <person name="Subramanian G.M."/>
            <person name="Halpern A."/>
            <person name="Sutton G.G."/>
            <person name="Charlab R."/>
            <person name="Nusskern D.R."/>
            <person name="Wincker P."/>
            <person name="Clark A.G."/>
            <person name="Ribeiro J.M."/>
            <person name="Wides R."/>
            <person name="Salzberg S.L."/>
            <person name="Loftus B."/>
            <person name="Yandell M."/>
            <person name="Majoros W.H."/>
            <person name="Rusch D.B."/>
            <person name="Lai Z."/>
            <person name="Kraft C.L."/>
            <person name="Abril J.F."/>
            <person name="Anthouard V."/>
            <person name="Arensburger P."/>
            <person name="Atkinson P.W."/>
            <person name="Baden H."/>
            <person name="de Berardinis V."/>
            <person name="Baldwin D."/>
            <person name="Benes V."/>
            <person name="Biedler J."/>
            <person name="Blass C."/>
            <person name="Bolanos R."/>
            <person name="Boscus D."/>
            <person name="Barnstead M."/>
            <person name="Cai S."/>
            <person name="Center A."/>
            <person name="Chaturverdi K."/>
            <person name="Christophides G.K."/>
            <person name="Chrystal M.A."/>
            <person name="Clamp M."/>
            <person name="Cravchik A."/>
            <person name="Curwen V."/>
            <person name="Dana A."/>
            <person name="Delcher A."/>
            <person name="Dew I."/>
            <person name="Evans C.A."/>
            <person name="Flanigan M."/>
            <person name="Grundschober-Freimoser A."/>
            <person name="Friedli L."/>
            <person name="Gu Z."/>
            <person name="Guan P."/>
            <person name="Guigo R."/>
            <person name="Hillenmeyer M.E."/>
            <person name="Hladun S.L."/>
            <person name="Hogan J.R."/>
            <person name="Hong Y.S."/>
            <person name="Hoover J."/>
            <person name="Jaillon O."/>
            <person name="Ke Z."/>
            <person name="Kodira C."/>
            <person name="Kokoza E."/>
            <person name="Koutsos A."/>
            <person name="Letunic I."/>
            <person name="Levitsky A."/>
            <person name="Liang Y."/>
            <person name="Lin J.J."/>
            <person name="Lobo N.F."/>
            <person name="Lopez J.R."/>
            <person name="Malek J.A."/>
            <person name="McIntosh T.C."/>
            <person name="Meister S."/>
            <person name="Miller J."/>
            <person name="Mobarry C."/>
            <person name="Mongin E."/>
            <person name="Murphy S.D."/>
            <person name="O'Brochta D.A."/>
            <person name="Pfannkoch C."/>
            <person name="Qi R."/>
            <person name="Regier M.A."/>
            <person name="Remington K."/>
            <person name="Shao H."/>
            <person name="Sharakhova M.V."/>
            <person name="Sitter C.D."/>
            <person name="Shetty J."/>
            <person name="Smith T.J."/>
            <person name="Strong R."/>
            <person name="Sun J."/>
            <person name="Thomasova D."/>
            <person name="Ton L.Q."/>
            <person name="Topalis P."/>
            <person name="Tu Z."/>
            <person name="Unger M.F."/>
            <person name="Walenz B."/>
            <person name="Wang A."/>
            <person name="Wang J."/>
            <person name="Wang M."/>
            <person name="Wang X."/>
            <person name="Woodford K.J."/>
            <person name="Wortman J.R."/>
            <person name="Wu M."/>
            <person name="Yao A."/>
            <person name="Zdobnov E.M."/>
            <person name="Zhang H."/>
            <person name="Zhao Q."/>
            <person name="Zhao S."/>
            <person name="Zhu S.C."/>
            <person name="Zhimulev I."/>
            <person name="Coluzzi M."/>
            <person name="della Torre A."/>
            <person name="Roth C.W."/>
            <person name="Louis C."/>
            <person name="Kalush F."/>
            <person name="Mural R.J."/>
            <person name="Myers E.W."/>
            <person name="Adams M.D."/>
            <person name="Smith H.O."/>
            <person name="Broder S."/>
            <person name="Gardner M.J."/>
            <person name="Fraser C.M."/>
            <person name="Birney E."/>
            <person name="Bork P."/>
            <person name="Brey P.T."/>
            <person name="Venter J.C."/>
            <person name="Weissenbach J."/>
            <person name="Kafatos F.C."/>
            <person name="Collins F.H."/>
            <person name="Hoffman S.L."/>
        </authorList>
    </citation>
    <scope>NUCLEOTIDE SEQUENCE [LARGE SCALE GENOMIC DNA]</scope>
    <source>
        <strain evidence="3">PEST</strain>
    </source>
</reference>
<dbReference type="AlphaFoldDB" id="A0A1W5C9E2"/>
<dbReference type="VEuPathDB" id="VectorBase:AGAMI1_006804"/>
<dbReference type="InParanoid" id="A0A1W5C9E2"/>
<feature type="compositionally biased region" description="Basic residues" evidence="1">
    <location>
        <begin position="375"/>
        <end position="388"/>
    </location>
</feature>
<evidence type="ECO:0000313" key="3">
    <source>
        <dbReference type="EMBL" id="EDO64475.1"/>
    </source>
</evidence>
<dbReference type="VEuPathDB" id="VectorBase:AGAMI1_000711"/>
<feature type="compositionally biased region" description="Basic and acidic residues" evidence="1">
    <location>
        <begin position="440"/>
        <end position="452"/>
    </location>
</feature>
<dbReference type="EMBL" id="AAAB01008816">
    <property type="protein sequence ID" value="EDO64475.1"/>
    <property type="molecule type" value="Genomic_DNA"/>
</dbReference>
<evidence type="ECO:0000259" key="2">
    <source>
        <dbReference type="Pfam" id="PF16064"/>
    </source>
</evidence>
<feature type="compositionally biased region" description="Polar residues" evidence="1">
    <location>
        <begin position="410"/>
        <end position="420"/>
    </location>
</feature>
<feature type="domain" description="DUF4806" evidence="2">
    <location>
        <begin position="262"/>
        <end position="343"/>
    </location>
</feature>
<accession>A0A1W5C9E2</accession>
<dbReference type="InterPro" id="IPR032071">
    <property type="entry name" value="DUF4806"/>
</dbReference>
<gene>
    <name evidence="3" type="ORF">AgaP_AGAP011075</name>
</gene>
<reference evidence="3" key="5">
    <citation type="submission" date="2011-05" db="EMBL/GenBank/DDBJ databases">
        <authorList>
            <consortium name="VectorBase"/>
        </authorList>
    </citation>
    <scope>NUCLEOTIDE SEQUENCE</scope>
    <source>
        <strain evidence="3">PEST</strain>
    </source>
</reference>
<feature type="non-terminal residue" evidence="3">
    <location>
        <position position="452"/>
    </location>
</feature>
<organism evidence="3">
    <name type="scientific">Anopheles gambiae</name>
    <name type="common">African malaria mosquito</name>
    <dbReference type="NCBI Taxonomy" id="7165"/>
    <lineage>
        <taxon>Eukaryota</taxon>
        <taxon>Metazoa</taxon>
        <taxon>Ecdysozoa</taxon>
        <taxon>Arthropoda</taxon>
        <taxon>Hexapoda</taxon>
        <taxon>Insecta</taxon>
        <taxon>Pterygota</taxon>
        <taxon>Neoptera</taxon>
        <taxon>Endopterygota</taxon>
        <taxon>Diptera</taxon>
        <taxon>Nematocera</taxon>
        <taxon>Culicoidea</taxon>
        <taxon>Culicidae</taxon>
        <taxon>Anophelinae</taxon>
        <taxon>Anopheles</taxon>
    </lineage>
</organism>
<feature type="non-terminal residue" evidence="3">
    <location>
        <position position="1"/>
    </location>
</feature>
<reference evidence="3" key="4">
    <citation type="journal article" date="2007" name="Genome Biol.">
        <title>Update of the Anopheles gambiae PEST genome assembly.</title>
        <authorList>
            <person name="Sharakhova M.V."/>
            <person name="Hammond M.P."/>
            <person name="Lobo N.F."/>
            <person name="Krzywinski J."/>
            <person name="Unger M.F."/>
            <person name="Hillenmeyer M.E."/>
            <person name="Bruggner R.V."/>
            <person name="Birney E."/>
            <person name="Collins F.H."/>
        </authorList>
    </citation>
    <scope>NUCLEOTIDE SEQUENCE</scope>
    <source>
        <strain evidence="3">PEST</strain>
    </source>
</reference>